<dbReference type="RefSeq" id="WP_322498419.1">
    <property type="nucleotide sequence ID" value="NZ_JARGYU010000001.1"/>
</dbReference>
<reference evidence="1" key="1">
    <citation type="submission" date="2023-02" db="EMBL/GenBank/DDBJ databases">
        <title>Host association and intracellularity evolved multiple times independently in the Rickettsiales.</title>
        <authorList>
            <person name="Castelli M."/>
            <person name="Nardi T."/>
            <person name="Gammuto L."/>
            <person name="Bellinzona G."/>
            <person name="Sabaneyeva E."/>
            <person name="Potekhin A."/>
            <person name="Serra V."/>
            <person name="Petroni G."/>
            <person name="Sassera D."/>
        </authorList>
    </citation>
    <scope>NUCLEOTIDE SEQUENCE</scope>
    <source>
        <strain evidence="1">USBL-36I1</strain>
    </source>
</reference>
<name>A0AAE4VL01_9RICK</name>
<accession>A0AAE4VL01</accession>
<keyword evidence="1" id="KW-0966">Cell projection</keyword>
<dbReference type="Proteomes" id="UP001289135">
    <property type="component" value="Unassembled WGS sequence"/>
</dbReference>
<sequence>MGSTIVQYNNITRTIEGINKNMNKAIQKASGQDGVEIKDFIDVDPMCIPKNIEMRSKADFIKNDIDEKEQIIFKLQKYCGYIEHLYEISNKVKNLSSFYLDARGDTSFVYIKCQSLLEELVIVLNSKYGHGYAFGTSRDHPPIPGKIDRPNVNGDYTNAYYYKGNNSKKKLYLGENNFTYGINANDPSIQRLVASLTLIIDSFDKNNYSINHINNQKILQLVNDIPQRIQTLCSPPGEAINLIKNYIIDRKNELKRVIELYSSTLYNGTSDIKRQEGAVDINLISKELEVAKAITQQQMAMYNKMLNIYTNG</sequence>
<protein>
    <submittedName>
        <fullName evidence="1">Flagellar hook-associated protein FlgL</fullName>
    </submittedName>
</protein>
<dbReference type="EMBL" id="JARGYU010000001">
    <property type="protein sequence ID" value="MDZ5760987.1"/>
    <property type="molecule type" value="Genomic_DNA"/>
</dbReference>
<keyword evidence="1" id="KW-0282">Flagellum</keyword>
<evidence type="ECO:0000313" key="1">
    <source>
        <dbReference type="EMBL" id="MDZ5760987.1"/>
    </source>
</evidence>
<gene>
    <name evidence="1" type="ORF">Lyticum_00147</name>
</gene>
<evidence type="ECO:0000313" key="2">
    <source>
        <dbReference type="Proteomes" id="UP001289135"/>
    </source>
</evidence>
<proteinExistence type="predicted"/>
<dbReference type="AlphaFoldDB" id="A0AAE4VL01"/>
<comment type="caution">
    <text evidence="1">The sequence shown here is derived from an EMBL/GenBank/DDBJ whole genome shotgun (WGS) entry which is preliminary data.</text>
</comment>
<keyword evidence="2" id="KW-1185">Reference proteome</keyword>
<keyword evidence="1" id="KW-0969">Cilium</keyword>
<organism evidence="1 2">
    <name type="scientific">Lyticum sinuosum</name>
    <dbReference type="NCBI Taxonomy" id="1332059"/>
    <lineage>
        <taxon>Bacteria</taxon>
        <taxon>Pseudomonadati</taxon>
        <taxon>Pseudomonadota</taxon>
        <taxon>Alphaproteobacteria</taxon>
        <taxon>Rickettsiales</taxon>
        <taxon>Lyticum</taxon>
    </lineage>
</organism>